<keyword evidence="2" id="KW-1185">Reference proteome</keyword>
<evidence type="ECO:0000313" key="2">
    <source>
        <dbReference type="Proteomes" id="UP000887159"/>
    </source>
</evidence>
<comment type="caution">
    <text evidence="1">The sequence shown here is derived from an EMBL/GenBank/DDBJ whole genome shotgun (WGS) entry which is preliminary data.</text>
</comment>
<sequence>MSLKTRRVEELMHAQFAKNPAIHVKLTNKESIRPRKKSEGGNVANLKVEHPRGKASDWLHRRPFLTVLYE</sequence>
<protein>
    <submittedName>
        <fullName evidence="1">Uncharacterized protein</fullName>
    </submittedName>
</protein>
<dbReference type="EMBL" id="BMAU01021390">
    <property type="protein sequence ID" value="GFY29943.1"/>
    <property type="molecule type" value="Genomic_DNA"/>
</dbReference>
<organism evidence="1 2">
    <name type="scientific">Trichonephila clavipes</name>
    <name type="common">Golden silk orbweaver</name>
    <name type="synonym">Nephila clavipes</name>
    <dbReference type="NCBI Taxonomy" id="2585209"/>
    <lineage>
        <taxon>Eukaryota</taxon>
        <taxon>Metazoa</taxon>
        <taxon>Ecdysozoa</taxon>
        <taxon>Arthropoda</taxon>
        <taxon>Chelicerata</taxon>
        <taxon>Arachnida</taxon>
        <taxon>Araneae</taxon>
        <taxon>Araneomorphae</taxon>
        <taxon>Entelegynae</taxon>
        <taxon>Araneoidea</taxon>
        <taxon>Nephilidae</taxon>
        <taxon>Trichonephila</taxon>
    </lineage>
</organism>
<dbReference type="AlphaFoldDB" id="A0A8X7BG63"/>
<proteinExistence type="predicted"/>
<dbReference type="Proteomes" id="UP000887159">
    <property type="component" value="Unassembled WGS sequence"/>
</dbReference>
<gene>
    <name evidence="1" type="ORF">TNCV_4072561</name>
</gene>
<name>A0A8X7BG63_TRICX</name>
<evidence type="ECO:0000313" key="1">
    <source>
        <dbReference type="EMBL" id="GFY29943.1"/>
    </source>
</evidence>
<accession>A0A8X7BG63</accession>
<reference evidence="1" key="1">
    <citation type="submission" date="2020-08" db="EMBL/GenBank/DDBJ databases">
        <title>Multicomponent nature underlies the extraordinary mechanical properties of spider dragline silk.</title>
        <authorList>
            <person name="Kono N."/>
            <person name="Nakamura H."/>
            <person name="Mori M."/>
            <person name="Yoshida Y."/>
            <person name="Ohtoshi R."/>
            <person name="Malay A.D."/>
            <person name="Moran D.A.P."/>
            <person name="Tomita M."/>
            <person name="Numata K."/>
            <person name="Arakawa K."/>
        </authorList>
    </citation>
    <scope>NUCLEOTIDE SEQUENCE</scope>
</reference>